<name>A0A328CCW6_9DELT</name>
<evidence type="ECO:0000256" key="4">
    <source>
        <dbReference type="RuleBase" id="RU362132"/>
    </source>
</evidence>
<dbReference type="GO" id="GO:0005948">
    <property type="term" value="C:acetolactate synthase complex"/>
    <property type="evidence" value="ECO:0007669"/>
    <property type="project" value="TreeGrafter"/>
</dbReference>
<dbReference type="InterPro" id="IPR045229">
    <property type="entry name" value="TPP_enz"/>
</dbReference>
<evidence type="ECO:0000259" key="5">
    <source>
        <dbReference type="Pfam" id="PF00205"/>
    </source>
</evidence>
<accession>A0A328CCW6</accession>
<dbReference type="EMBL" id="QHKO01000001">
    <property type="protein sequence ID" value="RAL25540.1"/>
    <property type="molecule type" value="Genomic_DNA"/>
</dbReference>
<dbReference type="OrthoDB" id="2254214at2"/>
<comment type="cofactor">
    <cofactor evidence="1">
        <name>thiamine diphosphate</name>
        <dbReference type="ChEBI" id="CHEBI:58937"/>
    </cofactor>
</comment>
<evidence type="ECO:0000313" key="9">
    <source>
        <dbReference type="Proteomes" id="UP000249169"/>
    </source>
</evidence>
<dbReference type="GO" id="GO:0030976">
    <property type="term" value="F:thiamine pyrophosphate binding"/>
    <property type="evidence" value="ECO:0007669"/>
    <property type="project" value="InterPro"/>
</dbReference>
<dbReference type="Proteomes" id="UP000249169">
    <property type="component" value="Unassembled WGS sequence"/>
</dbReference>
<dbReference type="SUPFAM" id="SSF52518">
    <property type="entry name" value="Thiamin diphosphate-binding fold (THDP-binding)"/>
    <property type="match status" value="2"/>
</dbReference>
<protein>
    <submittedName>
        <fullName evidence="8">Acetolactate synthase</fullName>
    </submittedName>
</protein>
<dbReference type="Pfam" id="PF00205">
    <property type="entry name" value="TPP_enzyme_M"/>
    <property type="match status" value="1"/>
</dbReference>
<dbReference type="PANTHER" id="PTHR18968">
    <property type="entry name" value="THIAMINE PYROPHOSPHATE ENZYMES"/>
    <property type="match status" value="1"/>
</dbReference>
<keyword evidence="3 4" id="KW-0786">Thiamine pyrophosphate</keyword>
<dbReference type="FunFam" id="3.40.50.970:FF:000007">
    <property type="entry name" value="Acetolactate synthase"/>
    <property type="match status" value="1"/>
</dbReference>
<dbReference type="InterPro" id="IPR011766">
    <property type="entry name" value="TPP_enzyme_TPP-bd"/>
</dbReference>
<evidence type="ECO:0000256" key="1">
    <source>
        <dbReference type="ARBA" id="ARBA00001964"/>
    </source>
</evidence>
<dbReference type="Gene3D" id="3.40.50.1220">
    <property type="entry name" value="TPP-binding domain"/>
    <property type="match status" value="1"/>
</dbReference>
<dbReference type="PANTHER" id="PTHR18968:SF166">
    <property type="entry name" value="2-HYDROXYACYL-COA LYASE 2"/>
    <property type="match status" value="1"/>
</dbReference>
<dbReference type="CDD" id="cd02004">
    <property type="entry name" value="TPP_BZL_OCoD_HPCL"/>
    <property type="match status" value="1"/>
</dbReference>
<dbReference type="Pfam" id="PF02776">
    <property type="entry name" value="TPP_enzyme_N"/>
    <property type="match status" value="1"/>
</dbReference>
<keyword evidence="9" id="KW-1185">Reference proteome</keyword>
<dbReference type="GO" id="GO:0009099">
    <property type="term" value="P:L-valine biosynthetic process"/>
    <property type="evidence" value="ECO:0007669"/>
    <property type="project" value="TreeGrafter"/>
</dbReference>
<dbReference type="GO" id="GO:0000287">
    <property type="term" value="F:magnesium ion binding"/>
    <property type="evidence" value="ECO:0007669"/>
    <property type="project" value="InterPro"/>
</dbReference>
<organism evidence="8 9">
    <name type="scientific">Lujinxingia litoralis</name>
    <dbReference type="NCBI Taxonomy" id="2211119"/>
    <lineage>
        <taxon>Bacteria</taxon>
        <taxon>Deltaproteobacteria</taxon>
        <taxon>Bradymonadales</taxon>
        <taxon>Lujinxingiaceae</taxon>
        <taxon>Lujinxingia</taxon>
    </lineage>
</organism>
<proteinExistence type="inferred from homology"/>
<dbReference type="SUPFAM" id="SSF52467">
    <property type="entry name" value="DHS-like NAD/FAD-binding domain"/>
    <property type="match status" value="1"/>
</dbReference>
<feature type="domain" description="Thiamine pyrophosphate enzyme TPP-binding" evidence="6">
    <location>
        <begin position="428"/>
        <end position="576"/>
    </location>
</feature>
<dbReference type="InterPro" id="IPR029061">
    <property type="entry name" value="THDP-binding"/>
</dbReference>
<dbReference type="GO" id="GO:0009097">
    <property type="term" value="P:isoleucine biosynthetic process"/>
    <property type="evidence" value="ECO:0007669"/>
    <property type="project" value="TreeGrafter"/>
</dbReference>
<reference evidence="8 9" key="1">
    <citation type="submission" date="2018-05" db="EMBL/GenBank/DDBJ databases">
        <title>Lujinxingia marina gen. nov. sp. nov., a new facultative anaerobic member of the class Deltaproteobacteria, and proposal of Lujinxingaceae fam. nov.</title>
        <authorList>
            <person name="Li C.-M."/>
        </authorList>
    </citation>
    <scope>NUCLEOTIDE SEQUENCE [LARGE SCALE GENOMIC DNA]</scope>
    <source>
        <strain evidence="8 9">B210</strain>
    </source>
</reference>
<gene>
    <name evidence="8" type="ORF">DL240_02490</name>
</gene>
<evidence type="ECO:0000259" key="6">
    <source>
        <dbReference type="Pfam" id="PF02775"/>
    </source>
</evidence>
<evidence type="ECO:0000256" key="2">
    <source>
        <dbReference type="ARBA" id="ARBA00007812"/>
    </source>
</evidence>
<comment type="similarity">
    <text evidence="2 4">Belongs to the TPP enzyme family.</text>
</comment>
<comment type="caution">
    <text evidence="8">The sequence shown here is derived from an EMBL/GenBank/DDBJ whole genome shotgun (WGS) entry which is preliminary data.</text>
</comment>
<dbReference type="InterPro" id="IPR012000">
    <property type="entry name" value="Thiamin_PyroP_enz_cen_dom"/>
</dbReference>
<sequence length="591" mass="63560">MPFRSVMSHSHGGDVIAERLSRRGVSHLFTLCGGHISPIFTGAKEQGIEVIDVRDEVSAVFAADAMARMTGVPGVAAVTAGPGVTNTVTAVKNAQMAQSPVLIIGGAPATVLKGRGALQDIDQISLMRPITKWAASLSMVSELAPAIDHALHVATSGTPGPVFLEVPVDLLYPQSIVEEWFIKESGLDKMSGVSAKALELYLRAHLLRQFSAPYNPLKFTDTTLPLPDFSDPEKQIDQVADLLTDAQRPVLVIGSQALVNYSPGEAESLARAVEKLGIPTFLGGGARGLLGAENDLQFRHKRSRALRGADLAIIAGFPFDFRMGYGRAFGAKTRVVSANLSREDLRKNRRPEVALNIHPGDFLRELSYRLGPAIERPAWFADLRQREEARDAEIHAMGEQDAGGLVNPIDFFERLDAKLDDKSVLVVDGGDFVATGAYVLRPRSPQAWLDPGVFGTLGVGGGFALGAALARKDAEVWLIWGDGSSAYSLAEFDTCVRHGLAPIAVIGNDGAWAQIAREQVEILGDDVATVLNRNDYHTVAKGYGAEGILVKRKSDINRAIDKAKKLASEGRPVVINLHINQTDFRKGSISM</sequence>
<dbReference type="GO" id="GO:0003984">
    <property type="term" value="F:acetolactate synthase activity"/>
    <property type="evidence" value="ECO:0007669"/>
    <property type="project" value="TreeGrafter"/>
</dbReference>
<evidence type="ECO:0000259" key="7">
    <source>
        <dbReference type="Pfam" id="PF02776"/>
    </source>
</evidence>
<dbReference type="InterPro" id="IPR029035">
    <property type="entry name" value="DHS-like_NAD/FAD-binding_dom"/>
</dbReference>
<dbReference type="CDD" id="cd07035">
    <property type="entry name" value="TPP_PYR_POX_like"/>
    <property type="match status" value="1"/>
</dbReference>
<dbReference type="InterPro" id="IPR012001">
    <property type="entry name" value="Thiamin_PyroP_enz_TPP-bd_dom"/>
</dbReference>
<dbReference type="Gene3D" id="3.40.50.970">
    <property type="match status" value="2"/>
</dbReference>
<dbReference type="AlphaFoldDB" id="A0A328CCW6"/>
<dbReference type="GO" id="GO:0050660">
    <property type="term" value="F:flavin adenine dinucleotide binding"/>
    <property type="evidence" value="ECO:0007669"/>
    <property type="project" value="TreeGrafter"/>
</dbReference>
<feature type="domain" description="Thiamine pyrophosphate enzyme central" evidence="5">
    <location>
        <begin position="236"/>
        <end position="366"/>
    </location>
</feature>
<dbReference type="Pfam" id="PF02775">
    <property type="entry name" value="TPP_enzyme_C"/>
    <property type="match status" value="1"/>
</dbReference>
<feature type="domain" description="Thiamine pyrophosphate enzyme N-terminal TPP-binding" evidence="7">
    <location>
        <begin position="11"/>
        <end position="125"/>
    </location>
</feature>
<evidence type="ECO:0000256" key="3">
    <source>
        <dbReference type="ARBA" id="ARBA00023052"/>
    </source>
</evidence>
<evidence type="ECO:0000313" key="8">
    <source>
        <dbReference type="EMBL" id="RAL25540.1"/>
    </source>
</evidence>